<dbReference type="Pfam" id="PF09917">
    <property type="entry name" value="DUF2147"/>
    <property type="match status" value="1"/>
</dbReference>
<name>A0ABM5N5X9_EMTOG</name>
<proteinExistence type="predicted"/>
<dbReference type="PANTHER" id="PTHR36919:SF2">
    <property type="entry name" value="BLL6627 PROTEIN"/>
    <property type="match status" value="1"/>
</dbReference>
<evidence type="ECO:0000313" key="2">
    <source>
        <dbReference type="EMBL" id="AFK04917.1"/>
    </source>
</evidence>
<keyword evidence="3" id="KW-1185">Reference proteome</keyword>
<sequence length="156" mass="18140">MYNYFKKVFLVVIIVANGIVLNAQDYKQQDEILGTWISENKDLKVEIYKKEDKYFGKIIWFLCDPKTPNMSDFKDTENPEPKLRHRPWLGMEVVEGLMFNGDNIWGNGTIYDPNTGRTYSSVVTLKDNNTLVVRGYWGIELLGKNMIFYRVVPSGK</sequence>
<dbReference type="InterPro" id="IPR019223">
    <property type="entry name" value="DUF2147"/>
</dbReference>
<organism evidence="2 3">
    <name type="scientific">Emticicia oligotrophica (strain DSM 17448 / CIP 109782 / MTCC 6937 / GPTSA100-15)</name>
    <dbReference type="NCBI Taxonomy" id="929562"/>
    <lineage>
        <taxon>Bacteria</taxon>
        <taxon>Pseudomonadati</taxon>
        <taxon>Bacteroidota</taxon>
        <taxon>Cytophagia</taxon>
        <taxon>Cytophagales</taxon>
        <taxon>Leadbetterellaceae</taxon>
        <taxon>Emticicia</taxon>
    </lineage>
</organism>
<evidence type="ECO:0000259" key="1">
    <source>
        <dbReference type="Pfam" id="PF09917"/>
    </source>
</evidence>
<reference evidence="2 3" key="1">
    <citation type="submission" date="2011-07" db="EMBL/GenBank/DDBJ databases">
        <title>The complete genome of chromosome of Emticicia oligotrophica DSM 17448.</title>
        <authorList>
            <consortium name="US DOE Joint Genome Institute (JGI-PGF)"/>
            <person name="Lucas S."/>
            <person name="Han J."/>
            <person name="Lapidus A."/>
            <person name="Bruce D."/>
            <person name="Goodwin L."/>
            <person name="Pitluck S."/>
            <person name="Peters L."/>
            <person name="Kyrpides N."/>
            <person name="Mavromatis K."/>
            <person name="Ivanova N."/>
            <person name="Ovchinnikova G."/>
            <person name="Teshima H."/>
            <person name="Detter J.C."/>
            <person name="Tapia R."/>
            <person name="Han C."/>
            <person name="Land M."/>
            <person name="Hauser L."/>
            <person name="Markowitz V."/>
            <person name="Cheng J.-F."/>
            <person name="Hugenholtz P."/>
            <person name="Woyke T."/>
            <person name="Wu D."/>
            <person name="Tindall B."/>
            <person name="Pomrenke H."/>
            <person name="Brambilla E."/>
            <person name="Klenk H.-P."/>
            <person name="Eisen J.A."/>
        </authorList>
    </citation>
    <scope>NUCLEOTIDE SEQUENCE [LARGE SCALE GENOMIC DNA]</scope>
    <source>
        <strain evidence="2 3">DSM 17448</strain>
    </source>
</reference>
<feature type="domain" description="DUF2147" evidence="1">
    <location>
        <begin position="34"/>
        <end position="150"/>
    </location>
</feature>
<protein>
    <recommendedName>
        <fullName evidence="1">DUF2147 domain-containing protein</fullName>
    </recommendedName>
</protein>
<dbReference type="Proteomes" id="UP000002875">
    <property type="component" value="Chromosome"/>
</dbReference>
<dbReference type="RefSeq" id="WP_015030605.1">
    <property type="nucleotide sequence ID" value="NC_018748.1"/>
</dbReference>
<evidence type="ECO:0000313" key="3">
    <source>
        <dbReference type="Proteomes" id="UP000002875"/>
    </source>
</evidence>
<dbReference type="PANTHER" id="PTHR36919">
    <property type="entry name" value="BLR1215 PROTEIN"/>
    <property type="match status" value="1"/>
</dbReference>
<dbReference type="Gene3D" id="2.40.128.520">
    <property type="match status" value="1"/>
</dbReference>
<dbReference type="EMBL" id="CP002961">
    <property type="protein sequence ID" value="AFK04917.1"/>
    <property type="molecule type" value="Genomic_DNA"/>
</dbReference>
<gene>
    <name evidence="2" type="ordered locus">Emtol_3791</name>
</gene>
<accession>A0ABM5N5X9</accession>